<dbReference type="eggNOG" id="KOG1187">
    <property type="taxonomic scope" value="Eukaryota"/>
</dbReference>
<evidence type="ECO:0000256" key="1">
    <source>
        <dbReference type="ARBA" id="ARBA00022741"/>
    </source>
</evidence>
<evidence type="ECO:0000313" key="5">
    <source>
        <dbReference type="EMBL" id="EDV24681.1"/>
    </source>
</evidence>
<keyword evidence="2" id="KW-0067">ATP-binding</keyword>
<dbReference type="GO" id="GO:0005524">
    <property type="term" value="F:ATP binding"/>
    <property type="evidence" value="ECO:0007669"/>
    <property type="project" value="UniProtKB-KW"/>
</dbReference>
<dbReference type="InParanoid" id="B3RWF2"/>
<dbReference type="PhylomeDB" id="B3RWF2"/>
<dbReference type="InterPro" id="IPR000719">
    <property type="entry name" value="Prot_kinase_dom"/>
</dbReference>
<dbReference type="Gene3D" id="1.10.510.10">
    <property type="entry name" value="Transferase(Phosphotransferase) domain 1"/>
    <property type="match status" value="1"/>
</dbReference>
<dbReference type="KEGG" id="tad:TRIADDRAFT_56727"/>
<accession>B3RWF2</accession>
<dbReference type="OrthoDB" id="4062651at2759"/>
<dbReference type="GeneID" id="6754229"/>
<proteinExistence type="predicted"/>
<dbReference type="AlphaFoldDB" id="B3RWF2"/>
<dbReference type="CTD" id="6754229"/>
<feature type="region of interest" description="Disordered" evidence="3">
    <location>
        <begin position="26"/>
        <end position="80"/>
    </location>
</feature>
<evidence type="ECO:0000256" key="2">
    <source>
        <dbReference type="ARBA" id="ARBA00022840"/>
    </source>
</evidence>
<dbReference type="FunFam" id="1.10.510.10:FF:001629">
    <property type="entry name" value="Putative serine/threonine-protein kinase"/>
    <property type="match status" value="1"/>
</dbReference>
<dbReference type="InterPro" id="IPR011009">
    <property type="entry name" value="Kinase-like_dom_sf"/>
</dbReference>
<gene>
    <name evidence="5" type="ORF">TRIADDRAFT_56727</name>
</gene>
<dbReference type="PROSITE" id="PS50011">
    <property type="entry name" value="PROTEIN_KINASE_DOM"/>
    <property type="match status" value="1"/>
</dbReference>
<dbReference type="Pfam" id="PF00069">
    <property type="entry name" value="Pkinase"/>
    <property type="match status" value="1"/>
</dbReference>
<dbReference type="RefSeq" id="XP_002112571.1">
    <property type="nucleotide sequence ID" value="XM_002112535.1"/>
</dbReference>
<dbReference type="GO" id="GO:0035556">
    <property type="term" value="P:intracellular signal transduction"/>
    <property type="evidence" value="ECO:0000318"/>
    <property type="project" value="GO_Central"/>
</dbReference>
<dbReference type="HOGENOM" id="CLU_698945_0_0_1"/>
<evidence type="ECO:0000259" key="4">
    <source>
        <dbReference type="PROSITE" id="PS50011"/>
    </source>
</evidence>
<reference evidence="5 6" key="1">
    <citation type="journal article" date="2008" name="Nature">
        <title>The Trichoplax genome and the nature of placozoans.</title>
        <authorList>
            <person name="Srivastava M."/>
            <person name="Begovic E."/>
            <person name="Chapman J."/>
            <person name="Putnam N.H."/>
            <person name="Hellsten U."/>
            <person name="Kawashima T."/>
            <person name="Kuo A."/>
            <person name="Mitros T."/>
            <person name="Salamov A."/>
            <person name="Carpenter M.L."/>
            <person name="Signorovitch A.Y."/>
            <person name="Moreno M.A."/>
            <person name="Kamm K."/>
            <person name="Grimwood J."/>
            <person name="Schmutz J."/>
            <person name="Shapiro H."/>
            <person name="Grigoriev I.V."/>
            <person name="Buss L.W."/>
            <person name="Schierwater B."/>
            <person name="Dellaporta S.L."/>
            <person name="Rokhsar D.S."/>
        </authorList>
    </citation>
    <scope>NUCLEOTIDE SEQUENCE [LARGE SCALE GENOMIC DNA]</scope>
    <source>
        <strain evidence="5 6">Grell-BS-1999</strain>
    </source>
</reference>
<dbReference type="GO" id="GO:0004672">
    <property type="term" value="F:protein kinase activity"/>
    <property type="evidence" value="ECO:0007669"/>
    <property type="project" value="InterPro"/>
</dbReference>
<protein>
    <recommendedName>
        <fullName evidence="4">Protein kinase domain-containing protein</fullName>
    </recommendedName>
</protein>
<evidence type="ECO:0000256" key="3">
    <source>
        <dbReference type="SAM" id="MobiDB-lite"/>
    </source>
</evidence>
<sequence>MPRKKTSPPEKKGSKFLATFCCCCYSPPKKKSKEKSKLLKNSAVDDDRDELTSSSGEHYPMEENSCSSRSHGDNGPPSPITTYEQVITNREEEITLPQNSYVTRALDAKSVVGYYGKVSGKIDMDDGNKHYVFKQWNDVTCILIIIIITEQIFQDINVGKQVEILLRIRHENIIKVLAYIRNDSFGGVLEEYCHITLHNRLFDIGPTNSAAVLDCFRRYRILFDIMMALKYLHEKKIVHNNITSYNILLTQENKAKLTHGGYQSIFSGIDRAIDKTYFKTVPTKLEYYSPQALTGILQPENDIYSFGVIILVMVIGNEPYQPNNKQYRYAMRVLREDSDWSMLKDFRIKWPKNQVYPSRKTFRKVLLRTAYECVKKNKNSRPTLTDISILEKYVD</sequence>
<dbReference type="STRING" id="10228.B3RWF2"/>
<dbReference type="PANTHER" id="PTHR27001">
    <property type="entry name" value="OS01G0253100 PROTEIN"/>
    <property type="match status" value="1"/>
</dbReference>
<feature type="domain" description="Protein kinase" evidence="4">
    <location>
        <begin position="104"/>
        <end position="394"/>
    </location>
</feature>
<dbReference type="PANTHER" id="PTHR27001:SF931">
    <property type="entry name" value="OS11G0664100 PROTEIN"/>
    <property type="match status" value="1"/>
</dbReference>
<evidence type="ECO:0000313" key="6">
    <source>
        <dbReference type="Proteomes" id="UP000009022"/>
    </source>
</evidence>
<dbReference type="EMBL" id="DS985245">
    <property type="protein sequence ID" value="EDV24681.1"/>
    <property type="molecule type" value="Genomic_DNA"/>
</dbReference>
<organism evidence="5 6">
    <name type="scientific">Trichoplax adhaerens</name>
    <name type="common">Trichoplax reptans</name>
    <dbReference type="NCBI Taxonomy" id="10228"/>
    <lineage>
        <taxon>Eukaryota</taxon>
        <taxon>Metazoa</taxon>
        <taxon>Placozoa</taxon>
        <taxon>Uniplacotomia</taxon>
        <taxon>Trichoplacea</taxon>
        <taxon>Trichoplacidae</taxon>
        <taxon>Trichoplax</taxon>
    </lineage>
</organism>
<keyword evidence="1" id="KW-0547">Nucleotide-binding</keyword>
<dbReference type="Proteomes" id="UP000009022">
    <property type="component" value="Unassembled WGS sequence"/>
</dbReference>
<dbReference type="GO" id="GO:0005737">
    <property type="term" value="C:cytoplasm"/>
    <property type="evidence" value="ECO:0000318"/>
    <property type="project" value="GO_Central"/>
</dbReference>
<dbReference type="SMART" id="SM00220">
    <property type="entry name" value="S_TKc"/>
    <property type="match status" value="1"/>
</dbReference>
<keyword evidence="6" id="KW-1185">Reference proteome</keyword>
<dbReference type="SUPFAM" id="SSF56112">
    <property type="entry name" value="Protein kinase-like (PK-like)"/>
    <property type="match status" value="1"/>
</dbReference>
<name>B3RWF2_TRIAD</name>
<dbReference type="GO" id="GO:0005634">
    <property type="term" value="C:nucleus"/>
    <property type="evidence" value="ECO:0000318"/>
    <property type="project" value="GO_Central"/>
</dbReference>